<comment type="caution">
    <text evidence="1">The sequence shown here is derived from an EMBL/GenBank/DDBJ whole genome shotgun (WGS) entry which is preliminary data.</text>
</comment>
<organism evidence="1 2">
    <name type="scientific">Thermophilibacter provencensis</name>
    <dbReference type="NCBI Taxonomy" id="1852386"/>
    <lineage>
        <taxon>Bacteria</taxon>
        <taxon>Bacillati</taxon>
        <taxon>Actinomycetota</taxon>
        <taxon>Coriobacteriia</taxon>
        <taxon>Coriobacteriales</taxon>
        <taxon>Atopobiaceae</taxon>
        <taxon>Thermophilibacter</taxon>
    </lineage>
</organism>
<protein>
    <submittedName>
        <fullName evidence="1">Uncharacterized protein</fullName>
    </submittedName>
</protein>
<dbReference type="RefSeq" id="WP_289510676.1">
    <property type="nucleotide sequence ID" value="NZ_JAUDEA010000002.1"/>
</dbReference>
<dbReference type="EMBL" id="JAUDEA010000002">
    <property type="protein sequence ID" value="MDM8270580.1"/>
    <property type="molecule type" value="Genomic_DNA"/>
</dbReference>
<evidence type="ECO:0000313" key="1">
    <source>
        <dbReference type="EMBL" id="MDM8270580.1"/>
    </source>
</evidence>
<name>A0ABT7V1W6_9ACTN</name>
<keyword evidence="2" id="KW-1185">Reference proteome</keyword>
<evidence type="ECO:0000313" key="2">
    <source>
        <dbReference type="Proteomes" id="UP001529256"/>
    </source>
</evidence>
<gene>
    <name evidence="1" type="ORF">QUW25_02610</name>
</gene>
<accession>A0ABT7V1W6</accession>
<dbReference type="Proteomes" id="UP001529256">
    <property type="component" value="Unassembled WGS sequence"/>
</dbReference>
<reference evidence="1" key="2">
    <citation type="submission" date="2023-06" db="EMBL/GenBank/DDBJ databases">
        <authorList>
            <person name="Zeman M."/>
            <person name="Kubasova T."/>
            <person name="Jahodarova E."/>
            <person name="Nykrynova M."/>
            <person name="Rychlik I."/>
        </authorList>
    </citation>
    <scope>NUCLEOTIDE SEQUENCE</scope>
    <source>
        <strain evidence="1">153_Feed</strain>
    </source>
</reference>
<proteinExistence type="predicted"/>
<reference evidence="1" key="1">
    <citation type="submission" date="2023-06" db="EMBL/GenBank/DDBJ databases">
        <title>Identification and characterization of horizontal gene transfer across gut microbiota members of farm animals based on homology search.</title>
        <authorList>
            <person name="Schwarzerova J."/>
            <person name="Nykrynova M."/>
            <person name="Jureckova K."/>
            <person name="Cejkova D."/>
            <person name="Rychlik I."/>
        </authorList>
    </citation>
    <scope>NUCLEOTIDE SEQUENCE</scope>
    <source>
        <strain evidence="1">153_Feed</strain>
    </source>
</reference>
<sequence length="81" mass="9824">MSDRLIGQAERDMLGNDLFWRFLKYDNDMPGHFIDLRWTGYNDHDWWTKWSKGEEVKDQAGRRFRIDFSNCNVYEVTDAQD</sequence>